<feature type="compositionally biased region" description="Low complexity" evidence="2">
    <location>
        <begin position="115"/>
        <end position="126"/>
    </location>
</feature>
<feature type="region of interest" description="Disordered" evidence="2">
    <location>
        <begin position="1076"/>
        <end position="1096"/>
    </location>
</feature>
<feature type="compositionally biased region" description="Basic and acidic residues" evidence="2">
    <location>
        <begin position="921"/>
        <end position="942"/>
    </location>
</feature>
<dbReference type="PANTHER" id="PTHR19327:SF0">
    <property type="entry name" value="GOLGIN SUBFAMILY A MEMBER 4"/>
    <property type="match status" value="1"/>
</dbReference>
<dbReference type="GeneID" id="20225628"/>
<feature type="compositionally biased region" description="Basic and acidic residues" evidence="2">
    <location>
        <begin position="3546"/>
        <end position="3556"/>
    </location>
</feature>
<dbReference type="Proteomes" id="UP000002729">
    <property type="component" value="Unassembled WGS sequence"/>
</dbReference>
<reference evidence="3 4" key="1">
    <citation type="journal article" date="2011" name="Proc. Natl. Acad. Sci. U.S.A.">
        <title>Niche of harmful alga Aureococcus anophagefferens revealed through ecogenomics.</title>
        <authorList>
            <person name="Gobler C.J."/>
            <person name="Berry D.L."/>
            <person name="Dyhrman S.T."/>
            <person name="Wilhelm S.W."/>
            <person name="Salamov A."/>
            <person name="Lobanov A.V."/>
            <person name="Zhang Y."/>
            <person name="Collier J.L."/>
            <person name="Wurch L.L."/>
            <person name="Kustka A.B."/>
            <person name="Dill B.D."/>
            <person name="Shah M."/>
            <person name="VerBerkmoes N.C."/>
            <person name="Kuo A."/>
            <person name="Terry A."/>
            <person name="Pangilinan J."/>
            <person name="Lindquist E.A."/>
            <person name="Lucas S."/>
            <person name="Paulsen I.T."/>
            <person name="Hattenrath-Lehmann T.K."/>
            <person name="Talmage S.C."/>
            <person name="Walker E.A."/>
            <person name="Koch F."/>
            <person name="Burson A.M."/>
            <person name="Marcoval M.A."/>
            <person name="Tang Y.Z."/>
            <person name="Lecleir G.R."/>
            <person name="Coyne K.J."/>
            <person name="Berg G.M."/>
            <person name="Bertrand E.M."/>
            <person name="Saito M.A."/>
            <person name="Gladyshev V.N."/>
            <person name="Grigoriev I.V."/>
        </authorList>
    </citation>
    <scope>NUCLEOTIDE SEQUENCE [LARGE SCALE GENOMIC DNA]</scope>
    <source>
        <strain evidence="4">CCMP 1984</strain>
    </source>
</reference>
<feature type="coiled-coil region" evidence="1">
    <location>
        <begin position="3793"/>
        <end position="3845"/>
    </location>
</feature>
<feature type="region of interest" description="Disordered" evidence="2">
    <location>
        <begin position="921"/>
        <end position="948"/>
    </location>
</feature>
<feature type="region of interest" description="Disordered" evidence="2">
    <location>
        <begin position="719"/>
        <end position="756"/>
    </location>
</feature>
<feature type="region of interest" description="Disordered" evidence="2">
    <location>
        <begin position="3264"/>
        <end position="3283"/>
    </location>
</feature>
<feature type="compositionally biased region" description="Low complexity" evidence="2">
    <location>
        <begin position="1312"/>
        <end position="1321"/>
    </location>
</feature>
<dbReference type="EMBL" id="GL833138">
    <property type="protein sequence ID" value="EGB05835.1"/>
    <property type="molecule type" value="Genomic_DNA"/>
</dbReference>
<keyword evidence="4" id="KW-1185">Reference proteome</keyword>
<feature type="region of interest" description="Disordered" evidence="2">
    <location>
        <begin position="36"/>
        <end position="214"/>
    </location>
</feature>
<feature type="compositionally biased region" description="Basic residues" evidence="2">
    <location>
        <begin position="3559"/>
        <end position="3569"/>
    </location>
</feature>
<feature type="compositionally biased region" description="Basic and acidic residues" evidence="2">
    <location>
        <begin position="3141"/>
        <end position="3158"/>
    </location>
</feature>
<evidence type="ECO:0000256" key="2">
    <source>
        <dbReference type="SAM" id="MobiDB-lite"/>
    </source>
</evidence>
<feature type="coiled-coil region" evidence="1">
    <location>
        <begin position="859"/>
        <end position="886"/>
    </location>
</feature>
<feature type="region of interest" description="Disordered" evidence="2">
    <location>
        <begin position="3224"/>
        <end position="3248"/>
    </location>
</feature>
<evidence type="ECO:0000256" key="1">
    <source>
        <dbReference type="SAM" id="Coils"/>
    </source>
</evidence>
<feature type="region of interest" description="Disordered" evidence="2">
    <location>
        <begin position="3390"/>
        <end position="3411"/>
    </location>
</feature>
<protein>
    <submittedName>
        <fullName evidence="3">Uncharacterized protein</fullName>
    </submittedName>
</protein>
<dbReference type="RefSeq" id="XP_009039379.1">
    <property type="nucleotide sequence ID" value="XM_009041131.1"/>
</dbReference>
<feature type="region of interest" description="Disordered" evidence="2">
    <location>
        <begin position="830"/>
        <end position="849"/>
    </location>
</feature>
<feature type="region of interest" description="Disordered" evidence="2">
    <location>
        <begin position="988"/>
        <end position="1009"/>
    </location>
</feature>
<feature type="region of interest" description="Disordered" evidence="2">
    <location>
        <begin position="1262"/>
        <end position="1282"/>
    </location>
</feature>
<feature type="coiled-coil region" evidence="1">
    <location>
        <begin position="2363"/>
        <end position="2411"/>
    </location>
</feature>
<proteinExistence type="predicted"/>
<feature type="region of interest" description="Disordered" evidence="2">
    <location>
        <begin position="1819"/>
        <end position="1883"/>
    </location>
</feature>
<dbReference type="OMA" id="HHEVDDH"/>
<feature type="coiled-coil region" evidence="1">
    <location>
        <begin position="2103"/>
        <end position="2165"/>
    </location>
</feature>
<feature type="compositionally biased region" description="Basic and acidic residues" evidence="2">
    <location>
        <begin position="80"/>
        <end position="89"/>
    </location>
</feature>
<feature type="coiled-coil region" evidence="1">
    <location>
        <begin position="3908"/>
        <end position="4018"/>
    </location>
</feature>
<feature type="region of interest" description="Disordered" evidence="2">
    <location>
        <begin position="2689"/>
        <end position="2710"/>
    </location>
</feature>
<feature type="compositionally biased region" description="Low complexity" evidence="2">
    <location>
        <begin position="3229"/>
        <end position="3238"/>
    </location>
</feature>
<feature type="region of interest" description="Disordered" evidence="2">
    <location>
        <begin position="3478"/>
        <end position="3501"/>
    </location>
</feature>
<accession>F0YG52</accession>
<feature type="region of interest" description="Disordered" evidence="2">
    <location>
        <begin position="3876"/>
        <end position="3896"/>
    </location>
</feature>
<feature type="region of interest" description="Disordered" evidence="2">
    <location>
        <begin position="3538"/>
        <end position="3592"/>
    </location>
</feature>
<feature type="region of interest" description="Disordered" evidence="2">
    <location>
        <begin position="2569"/>
        <end position="2588"/>
    </location>
</feature>
<feature type="coiled-coil region" evidence="1">
    <location>
        <begin position="2935"/>
        <end position="2962"/>
    </location>
</feature>
<dbReference type="KEGG" id="aaf:AURANDRAFT_66053"/>
<evidence type="ECO:0000313" key="3">
    <source>
        <dbReference type="EMBL" id="EGB05835.1"/>
    </source>
</evidence>
<dbReference type="PANTHER" id="PTHR19327">
    <property type="entry name" value="GOLGIN"/>
    <property type="match status" value="1"/>
</dbReference>
<feature type="compositionally biased region" description="Basic and acidic residues" evidence="2">
    <location>
        <begin position="1296"/>
        <end position="1306"/>
    </location>
</feature>
<name>F0YG52_AURAN</name>
<sequence length="4186" mass="456547">MTQDRLARRVLEIDALPDPSDRIASYKTLAAAMVKDSEGMKNDAPATTPGKSVRSETLVPDARDAKRMPPSDGQGRTRVIQRDGRRAAFDQRLLSPTKNERPAGGLKELDPRLRSPGSDSSSFGGSEDPLGDVGSDTASDTDESAAGHAGPTPSRVLRPGRGPRRAPADDDEGRATADDPSTSHASGSAADVDSPAKSDASIANAPGEPGHMDETALSLVGSGFSLSGIARLFQSSALEVLYRLLNADPHWRPAGLAPRVAPPSDEDIECARRVRHRYGAVAAAQATIDEHPQLDGLVAAVARREDLHARNLRFSKGLLLKLKARVLDVVIDRGGAQDGYLGLTPELLLQAASPDSPRCREARVYLLAFVLVFTGGRKECTRTPHDTPSIIGQRAEGFVTPEGDRAPLVVHVPPAHVAEAGARVLRRFLARPSRRPGGKCDWRRAIARSGRDDLSPLLVLETKHVFGGDRPPGTARLAWVEHDLLLRAGGVEALVLALNAAVRALRDLRLDKTQRLHLETDTREYILDAVCPVGERLALVMPEGEPSQQGVSIVRAIWAVDQATTAARRAEFNASHKMSRRAIIYNAIFMHMSNRAVPLDPLTFLLHLDAHDVFEMALRDADMRVRPIYRSSSAAPDASSTSRDAPRDDAARVAAEVKAFIKEIKEEAPRRDEDYDADNANEMKRELKSVTEALSSLAGNPDVAALRAEVASLRGALASPDDRKRKATYANLQKDVDELRSRRKSAARSASPKPVDERKLLDAMQAQFRAYADDLKREIKSGHDSDDVKRELANLHRGLADLKESPRFHGPEAEAPISAIFKEIEQLREEQRRVPEAQPPAQEPRKQRRMTYDKIAMDLDRLKLDVAATAERERHLEEREDRLEDRLLNSGRGRDDDAVSTAVVALESRLGAYFGALKSDLEQSSRQASARDEATSELESLKRQAPASVQELQVARRVEELTPRPEEGAALRAMEARIVAMADELRHAQEDARHAQEDAREAKAGASRDNEFGLLRGDVRALSQTVESLSPRGGGRALFGDARHEDPDFERLRRDVDRLSGEDRLSADKLKEAVSSSVAKGLEAATPRRDDQASELQRALLAQSTALNALTEEIRRDRGRDAPAGTGELEQLRLRFEAVERQQRETPSAAADDRLKAELLSAIKSETQARELKARMLEREGSAVAQLQQQILQLKDDVARSQNQGERDAGRKDLESMHRQLEDLKRAPPSTDEPYRLLERQFVEHARAMRAAARDDLRSLRDTAAEAGSRSPRSHGESVAAASLERQLEKISDDMAELKSSKRDGDPLAQLRARPASAASRRSSRADVDGVQGAIRAIRDADGRTAARGEFEAIAARVDAAEQAQRDGEARVLSALDGQLKVVTDQIAELGRKRERTAHKDLEDRVSGHVETLKREVDLVRDAPKENVALRRAAASEVTKLSEDVAALKAHAQHARSADGVEDRLRSLAETVQNLPTSLSRDATSDAVKQLSETVLGELRRRDAAPVAARPDVDEKLALRFERLERALENAVAQRPARAPDDGALERRLGAVDAALDAVKRDVADAVGKQRDAADALARSVDAQLRDVRKSVDDGRAESARLLEATTAKLSEELRAHKSTSGDARASMALELKAIHDAVGALKETVRSASVEAPLRALESQINTQTSTLRETIERERDATRESTRDLVREELRGLRAKTSDLREAVDGGVVSSAAASGFETLSKRLDDFVEEVRRELRKGGALGTPQTPVRFSEDAPEIRDLVKRVEAAEASGTAKVDALQERVKLLADDARRHEETRWSARDQQTTQTLKDLERRLEDLQRTQSRDRESPRLLEKRLDDVERRVQSSPTPYDSSKLEASFSSALEQGKRESEARSAALERSSDARVAALERAAEARSKALEQSIADHGARLTAEMTKLRESTARERASGEVAALAAKVGELSAAPRTDGASDAVRLLGEQLKEHATAVKDTLEGLTGWRDEHTKEALQKLDARLDALAADVREAGRAAPAPAAPSALEAQVQEHAVALAEAMRHLKESSARDTASDELRALAAKVAALAAAQQAASEKTVLAVEAQLRSHDDRLRDALQATALNDVSSREELKGLERQVSSLRDATKDAFEKLIVQHTASLREDMSKLRESSARDRAADDLAALRSDVDALSRNPRSDESVVKAVEAQLALHRAHVDRALADATDDGTKEALARLQARMDDVVEASRSEKPAPAVDERFVEAAIAKHGASLMAEMGRLKDAAAREKASDEIRVLREKLESRPAEDGVVQTLERQLASHTATIQSALKDRAAPSEELLALKSAAGAGVSCFVEQLQRTASDRGADVARLERAIETQISQIRADFRDLARSTTRDAAAAEVQSLKEKVAELAARKPDDRAVVDAVERQADRLAAAVKDAAAASRGRDGDAFQTLAAAVDDLKRAAAAPPDTSALAKQIETHTAALRAFRSVAQFGKVFEMKLAGEEMRHLRESTSRDAAADEVKNLREKFLEFQVAANAPRDDRDAVARNLEAQLAKHTSAVTAAIRETSRSDGARDDLKSLQLDFRALQDTVARGLEDARRERRAVHEAPAPASESPRLKALERSIADIATGLKDDMARLRESTARDHAAGALASLSEKVSALQSRRPEEPASTVARNLEAQLAQHADRVQNAILNSNTRSDGVKDELRHLQQTMLDVQRQTRDAAEGKYQGRTRERNSQLQSLISRPFSTRKHADVSASVRNLEQQLASHSASLRDEMRHVTDGAARSAAAEELRRLHETVAELKRRPDAEDGSAVAVKALELQLQQHTATIRDAITSTRSGDPRADELRSLQQQVVELREKSRADAAISAAMVAMTPTKDATMEREFEKHTSALRAYGRVRLEMRDLRDGAARDRASEEIKILTDRVGALSSSDDGGALKALETQLNQHTAIKETNAAGDARSRDARDDLRRLQEQVLALQEKQARASAAAIGEIRDQVGELRRTAADQGTAAGRLEASIAAQTAQLKDDVGRLLRESTQAAAALSEKASADVRLLAERVSALQAATNHDSAERDVVKVLEAQLAGHTQSLREAIVERRGETEGERALRAELEGLKRHMDELRAAAAKPPPEPSTKALEEAIAAHTSSLREDSRVSSANVEKKKNTRRTTGEEMRHLRESTARDRAADDLTALAEKVARLEQGAPGQKDVAASLEAQLAQHAKTLTAAIEGGRGEDRRDDELRRLQAQVDDVRRQAEAAARPKTAPAPAPTDDETKAAVAKLSDRVASVVEELRGDRSRAAEAEARSLKDEVKSLEARLESSGGERSRASAEKLDGALARQREALEQVLRDATRDLRDELRSTDGAAKARAADLEGKLSSAAAAEASRATELKQQQDLIRQVQSQLEATQRQLDDLRGAHDRDAASAEKARQAQETTARELAELRREREREALSAAAAERAALDSAMKAQTAEVAALKLKLAEREAEPRPSGTAASLEAIQKQLEDLASSRTRRGRRRDGDSSGDEASDHLKLLRRDLADLKRSREEDAAAAREALEDIAKQLGDVRQSQAPQVEDHHDEELLLRSRGARANRRSRQRYQADDDESSLGSGPAARRSRRPYNSNVIHNTIHAAAPAAAPRAPPVSDALRAELDDIRDAQERNAAAARAAMDVVQRQLGALAGLDAYDAPRTARGPGPSPADDDPDEALVPREPLLAARAGDDAYAASSLDAVRGRLGAMRERRFREAQDAERLERRALRSTIHAARRDVAGEGQELRQMLGLMQDQLKTLDRVVGLEPFAATPRRDEPRDAVFEAPAPPPADDALKTLKHIQAQLADAQAARNEEAASRETAVKELAAELEVLKREKKESAWTSDVLGKAREDAAETLRLSIEPLAERLQGLEEARAKGEAGDGARDEERRAKAADDLRASFAAERSGYEARVAALEQDLAAAEARAAKAQEDKAAADEDRDDAASRLEALERAAADPTKALVDRSRVVDALRAQLADADAAKDRAERATDVDGFARQAAEDLAAARREAGEWRRRAEGADRAWADLNRDRDAALAGERGARAELEAREAEFLGTLAERDARCSSLQREIAHLARDGEGDKRRADAVTVLRDALLKTQAEDVERARTALARTRDLLAARDALARAAPDADAAAWRARAREYEDKYRTAEAQGAVGDVLAARATADHLNLELARERRRTKARKGG</sequence>
<dbReference type="InParanoid" id="F0YG52"/>
<feature type="compositionally biased region" description="Basic and acidic residues" evidence="2">
    <location>
        <begin position="1819"/>
        <end position="1845"/>
    </location>
</feature>
<feature type="region of interest" description="Disordered" evidence="2">
    <location>
        <begin position="3118"/>
        <end position="3158"/>
    </location>
</feature>
<gene>
    <name evidence="3" type="ORF">AURANDRAFT_66053</name>
</gene>
<evidence type="ECO:0000313" key="4">
    <source>
        <dbReference type="Proteomes" id="UP000002729"/>
    </source>
</evidence>
<organism evidence="4">
    <name type="scientific">Aureococcus anophagefferens</name>
    <name type="common">Harmful bloom alga</name>
    <dbReference type="NCBI Taxonomy" id="44056"/>
    <lineage>
        <taxon>Eukaryota</taxon>
        <taxon>Sar</taxon>
        <taxon>Stramenopiles</taxon>
        <taxon>Ochrophyta</taxon>
        <taxon>Pelagophyceae</taxon>
        <taxon>Pelagomonadales</taxon>
        <taxon>Pelagomonadaceae</taxon>
        <taxon>Aureococcus</taxon>
    </lineage>
</organism>
<keyword evidence="1" id="KW-0175">Coiled coil</keyword>
<feature type="region of interest" description="Disordered" evidence="2">
    <location>
        <begin position="1296"/>
        <end position="1329"/>
    </location>
</feature>
<feature type="region of interest" description="Disordered" evidence="2">
    <location>
        <begin position="3658"/>
        <end position="3678"/>
    </location>
</feature>